<keyword evidence="1" id="KW-0732">Signal</keyword>
<dbReference type="Proteomes" id="UP000237640">
    <property type="component" value="Unassembled WGS sequence"/>
</dbReference>
<dbReference type="RefSeq" id="WP_106143050.1">
    <property type="nucleotide sequence ID" value="NZ_PVYX01000001.1"/>
</dbReference>
<protein>
    <submittedName>
        <fullName evidence="2">Uncharacterized protein</fullName>
    </submittedName>
</protein>
<proteinExistence type="predicted"/>
<reference evidence="2 3" key="1">
    <citation type="submission" date="2018-03" db="EMBL/GenBank/DDBJ databases">
        <title>Genomic Encyclopedia of Archaeal and Bacterial Type Strains, Phase II (KMG-II): from individual species to whole genera.</title>
        <authorList>
            <person name="Goeker M."/>
        </authorList>
    </citation>
    <scope>NUCLEOTIDE SEQUENCE [LARGE SCALE GENOMIC DNA]</scope>
    <source>
        <strain evidence="2 3">DSM 25027</strain>
    </source>
</reference>
<dbReference type="AlphaFoldDB" id="A0A2T0MEM2"/>
<keyword evidence="3" id="KW-1185">Reference proteome</keyword>
<sequence length="99" mass="11256">MITRNTLKTILMLTFGLSVFTSYGFNSAEDFDINTVEFIEEEQEWELGFDTAQFLPENFDPYSGIISVKAINFIDACEEVELGFETGGYLPLGFDPYIQ</sequence>
<evidence type="ECO:0000313" key="3">
    <source>
        <dbReference type="Proteomes" id="UP000237640"/>
    </source>
</evidence>
<gene>
    <name evidence="2" type="ORF">CLV81_0015</name>
</gene>
<name>A0A2T0MEM2_9FLAO</name>
<dbReference type="OrthoDB" id="1178051at2"/>
<comment type="caution">
    <text evidence="2">The sequence shown here is derived from an EMBL/GenBank/DDBJ whole genome shotgun (WGS) entry which is preliminary data.</text>
</comment>
<dbReference type="EMBL" id="PVYX01000001">
    <property type="protein sequence ID" value="PRX56027.1"/>
    <property type="molecule type" value="Genomic_DNA"/>
</dbReference>
<feature type="chain" id="PRO_5015702632" evidence="1">
    <location>
        <begin position="29"/>
        <end position="99"/>
    </location>
</feature>
<organism evidence="2 3">
    <name type="scientific">Flagellimonas meridianipacifica</name>
    <dbReference type="NCBI Taxonomy" id="1080225"/>
    <lineage>
        <taxon>Bacteria</taxon>
        <taxon>Pseudomonadati</taxon>
        <taxon>Bacteroidota</taxon>
        <taxon>Flavobacteriia</taxon>
        <taxon>Flavobacteriales</taxon>
        <taxon>Flavobacteriaceae</taxon>
        <taxon>Flagellimonas</taxon>
    </lineage>
</organism>
<feature type="signal peptide" evidence="1">
    <location>
        <begin position="1"/>
        <end position="28"/>
    </location>
</feature>
<accession>A0A2T0MEM2</accession>
<evidence type="ECO:0000256" key="1">
    <source>
        <dbReference type="SAM" id="SignalP"/>
    </source>
</evidence>
<evidence type="ECO:0000313" key="2">
    <source>
        <dbReference type="EMBL" id="PRX56027.1"/>
    </source>
</evidence>